<proteinExistence type="predicted"/>
<dbReference type="STRING" id="329726.AM1_2763"/>
<gene>
    <name evidence="4" type="ordered locus">AM1_2763</name>
</gene>
<dbReference type="SMART" id="SM00028">
    <property type="entry name" value="TPR"/>
    <property type="match status" value="3"/>
</dbReference>
<dbReference type="eggNOG" id="COG0457">
    <property type="taxonomic scope" value="Bacteria"/>
</dbReference>
<keyword evidence="5" id="KW-1185">Reference proteome</keyword>
<evidence type="ECO:0000313" key="5">
    <source>
        <dbReference type="Proteomes" id="UP000000268"/>
    </source>
</evidence>
<dbReference type="RefSeq" id="WP_012163210.1">
    <property type="nucleotide sequence ID" value="NC_009925.1"/>
</dbReference>
<name>B0C982_ACAM1</name>
<reference evidence="4 5" key="1">
    <citation type="journal article" date="2008" name="Proc. Natl. Acad. Sci. U.S.A.">
        <title>Niche adaptation and genome expansion in the chlorophyll d-producing cyanobacterium Acaryochloris marina.</title>
        <authorList>
            <person name="Swingley W.D."/>
            <person name="Chen M."/>
            <person name="Cheung P.C."/>
            <person name="Conrad A.L."/>
            <person name="Dejesa L.C."/>
            <person name="Hao J."/>
            <person name="Honchak B.M."/>
            <person name="Karbach L.E."/>
            <person name="Kurdoglu A."/>
            <person name="Lahiri S."/>
            <person name="Mastrian S.D."/>
            <person name="Miyashita H."/>
            <person name="Page L."/>
            <person name="Ramakrishna P."/>
            <person name="Satoh S."/>
            <person name="Sattley W.M."/>
            <person name="Shimada Y."/>
            <person name="Taylor H.L."/>
            <person name="Tomo T."/>
            <person name="Tsuchiya T."/>
            <person name="Wang Z.T."/>
            <person name="Raymond J."/>
            <person name="Mimuro M."/>
            <person name="Blankenship R.E."/>
            <person name="Touchman J.W."/>
        </authorList>
    </citation>
    <scope>NUCLEOTIDE SEQUENCE [LARGE SCALE GENOMIC DNA]</scope>
    <source>
        <strain evidence="5">MBIC 11017</strain>
    </source>
</reference>
<evidence type="ECO:0000256" key="2">
    <source>
        <dbReference type="ARBA" id="ARBA00022803"/>
    </source>
</evidence>
<organism evidence="4 5">
    <name type="scientific">Acaryochloris marina (strain MBIC 11017)</name>
    <dbReference type="NCBI Taxonomy" id="329726"/>
    <lineage>
        <taxon>Bacteria</taxon>
        <taxon>Bacillati</taxon>
        <taxon>Cyanobacteriota</taxon>
        <taxon>Cyanophyceae</taxon>
        <taxon>Acaryochloridales</taxon>
        <taxon>Acaryochloridaceae</taxon>
        <taxon>Acaryochloris</taxon>
    </lineage>
</organism>
<accession>B0C982</accession>
<sequence>MAAPNPHYSAAISRLEQEDVPGAMSALNQALQLNPSLAEAYTLRGILLMSKKQFQPASDDFAQVTRLQPNSVEAHIHLAQSQMAFKDFQGALQSATTANHLDPQNQAAALLVQMIPHLAQPSP</sequence>
<dbReference type="InterPro" id="IPR011990">
    <property type="entry name" value="TPR-like_helical_dom_sf"/>
</dbReference>
<dbReference type="Gene3D" id="1.25.40.10">
    <property type="entry name" value="Tetratricopeptide repeat domain"/>
    <property type="match status" value="1"/>
</dbReference>
<dbReference type="Pfam" id="PF13432">
    <property type="entry name" value="TPR_16"/>
    <property type="match status" value="1"/>
</dbReference>
<evidence type="ECO:0000256" key="3">
    <source>
        <dbReference type="PROSITE-ProRule" id="PRU00339"/>
    </source>
</evidence>
<dbReference type="Proteomes" id="UP000000268">
    <property type="component" value="Chromosome"/>
</dbReference>
<protein>
    <submittedName>
        <fullName evidence="4">TPR repeat-containing protein</fullName>
    </submittedName>
</protein>
<dbReference type="KEGG" id="amr:AM1_2763"/>
<dbReference type="InterPro" id="IPR019734">
    <property type="entry name" value="TPR_rpt"/>
</dbReference>
<dbReference type="SUPFAM" id="SSF48452">
    <property type="entry name" value="TPR-like"/>
    <property type="match status" value="1"/>
</dbReference>
<dbReference type="EMBL" id="CP000828">
    <property type="protein sequence ID" value="ABW27763.1"/>
    <property type="molecule type" value="Genomic_DNA"/>
</dbReference>
<dbReference type="PANTHER" id="PTHR44858">
    <property type="entry name" value="TETRATRICOPEPTIDE REPEAT PROTEIN 6"/>
    <property type="match status" value="1"/>
</dbReference>
<keyword evidence="1" id="KW-0677">Repeat</keyword>
<dbReference type="PANTHER" id="PTHR44858:SF1">
    <property type="entry name" value="UDP-N-ACETYLGLUCOSAMINE--PEPTIDE N-ACETYLGLUCOSAMINYLTRANSFERASE SPINDLY-RELATED"/>
    <property type="match status" value="1"/>
</dbReference>
<evidence type="ECO:0000256" key="1">
    <source>
        <dbReference type="ARBA" id="ARBA00022737"/>
    </source>
</evidence>
<feature type="repeat" description="TPR" evidence="3">
    <location>
        <begin position="38"/>
        <end position="71"/>
    </location>
</feature>
<evidence type="ECO:0000313" key="4">
    <source>
        <dbReference type="EMBL" id="ABW27763.1"/>
    </source>
</evidence>
<dbReference type="InterPro" id="IPR050498">
    <property type="entry name" value="Ycf3"/>
</dbReference>
<dbReference type="HOGENOM" id="CLU_138960_0_0_3"/>
<keyword evidence="2 3" id="KW-0802">TPR repeat</keyword>
<dbReference type="AlphaFoldDB" id="B0C982"/>
<dbReference type="PROSITE" id="PS50005">
    <property type="entry name" value="TPR"/>
    <property type="match status" value="1"/>
</dbReference>